<keyword evidence="1" id="KW-0238">DNA-binding</keyword>
<evidence type="ECO:0000313" key="3">
    <source>
        <dbReference type="EMBL" id="MBE9375816.1"/>
    </source>
</evidence>
<accession>A0A929FYI0</accession>
<comment type="caution">
    <text evidence="3">The sequence shown here is derived from an EMBL/GenBank/DDBJ whole genome shotgun (WGS) entry which is preliminary data.</text>
</comment>
<sequence length="856" mass="92557">MSSNQHELPPIVDAVRDGTGAATVLVGGPAIGKTTALQHLASSGIPALRITADPHERTTQSAALDQLPNPPRTGDPLWQRLRRAAPVLLLVDDAHWLDPVSARAVAHAARRVAGHRIGVVLTTATDHPLPDDLARLPTRELPGMDAAAARRAGIDAAAPVLDELLTLCAANPLALTEFAATLTPDQLAGRVPLPRRIRLGRRGRDRFAHPLRDLPPRTRDWLVLLAHGPPEMTTCLRAARALGLDLDDLASAERAGVVHGARWTSPLVREAARHTATLADTARICAALSAVMPATEHPVEHARCLAGALTDPDGTAAALAAATVPLARGGKLLDAYETARDAAARTTDTGDRERYRIISAELAWLAGYGEHALNLLDRAEPRHSCDARASAVIMRAVIHGFKDSWTSGWWLLPTTGDHEPGSSAHALRLLVTATTAGWGHVPVAALQDTVTRLRDLVDPDYRTTVAALERVVTGDSGLPASQRDALRSLAWWAAPSDALHPKAWPPPLLPAFLGDEERYAQLFGTLLGTDPVRGAPSTRAVLLLKLAHARSALGHWEHALTSATEGGRLAGELGHHALHSELLLCAAWIRAARGEEPHTRQLLDSALQHADRGRSGSQPVLMQWIRGLVALSAGRPAEALERLRGARSDRRSPHGVLLRRMSAVDAVEAAVQVQDHRQAVRITGDFERWVHAGAADWAHLDLARCRALLDGDDAEHWHRRALELSDTTGRLFSSARTEFHFGAWLRRRRRDQQAREHLRAAEEHFDRLGAHAWSRRAHAELRAAGETRSSGNAATRAVLTPQEHEIALLAAEGLTNRQIGERLSLSPRTVGYHLYKVFPKLDITSRAQLAAALGAD</sequence>
<dbReference type="InterPro" id="IPR000792">
    <property type="entry name" value="Tscrpt_reg_LuxR_C"/>
</dbReference>
<dbReference type="GO" id="GO:0006355">
    <property type="term" value="P:regulation of DNA-templated transcription"/>
    <property type="evidence" value="ECO:0007669"/>
    <property type="project" value="InterPro"/>
</dbReference>
<dbReference type="PRINTS" id="PR00038">
    <property type="entry name" value="HTHLUXR"/>
</dbReference>
<dbReference type="InterPro" id="IPR016032">
    <property type="entry name" value="Sig_transdc_resp-reg_C-effctor"/>
</dbReference>
<dbReference type="SUPFAM" id="SSF46894">
    <property type="entry name" value="C-terminal effector domain of the bipartite response regulators"/>
    <property type="match status" value="1"/>
</dbReference>
<dbReference type="EMBL" id="JADEYC010000026">
    <property type="protein sequence ID" value="MBE9375816.1"/>
    <property type="molecule type" value="Genomic_DNA"/>
</dbReference>
<dbReference type="PANTHER" id="PTHR43214">
    <property type="entry name" value="TWO-COMPONENT RESPONSE REGULATOR"/>
    <property type="match status" value="1"/>
</dbReference>
<dbReference type="CDD" id="cd06170">
    <property type="entry name" value="LuxR_C_like"/>
    <property type="match status" value="1"/>
</dbReference>
<dbReference type="InterPro" id="IPR027417">
    <property type="entry name" value="P-loop_NTPase"/>
</dbReference>
<protein>
    <recommendedName>
        <fullName evidence="2">HTH luxR-type domain-containing protein</fullName>
    </recommendedName>
</protein>
<dbReference type="AlphaFoldDB" id="A0A929FYI0"/>
<dbReference type="RefSeq" id="WP_193929264.1">
    <property type="nucleotide sequence ID" value="NZ_JADEYC010000026.1"/>
</dbReference>
<evidence type="ECO:0000313" key="4">
    <source>
        <dbReference type="Proteomes" id="UP000598360"/>
    </source>
</evidence>
<dbReference type="Gene3D" id="1.10.10.10">
    <property type="entry name" value="Winged helix-like DNA-binding domain superfamily/Winged helix DNA-binding domain"/>
    <property type="match status" value="1"/>
</dbReference>
<dbReference type="PANTHER" id="PTHR43214:SF42">
    <property type="entry name" value="TRANSCRIPTIONAL REGULATORY PROTEIN DESR"/>
    <property type="match status" value="1"/>
</dbReference>
<dbReference type="Proteomes" id="UP000598360">
    <property type="component" value="Unassembled WGS sequence"/>
</dbReference>
<organism evidence="3 4">
    <name type="scientific">Saccharopolyspora montiporae</name>
    <dbReference type="NCBI Taxonomy" id="2781240"/>
    <lineage>
        <taxon>Bacteria</taxon>
        <taxon>Bacillati</taxon>
        <taxon>Actinomycetota</taxon>
        <taxon>Actinomycetes</taxon>
        <taxon>Pseudonocardiales</taxon>
        <taxon>Pseudonocardiaceae</taxon>
        <taxon>Saccharopolyspora</taxon>
    </lineage>
</organism>
<feature type="domain" description="HTH luxR-type" evidence="2">
    <location>
        <begin position="792"/>
        <end position="856"/>
    </location>
</feature>
<gene>
    <name evidence="3" type="ORF">IQ251_15300</name>
</gene>
<dbReference type="InterPro" id="IPR039420">
    <property type="entry name" value="WalR-like"/>
</dbReference>
<reference evidence="3" key="1">
    <citation type="submission" date="2020-10" db="EMBL/GenBank/DDBJ databases">
        <title>Diversity and distribution of actinomycetes associated with coral in the coast of Hainan.</title>
        <authorList>
            <person name="Li F."/>
        </authorList>
    </citation>
    <scope>NUCLEOTIDE SEQUENCE</scope>
    <source>
        <strain evidence="3">HNM0983</strain>
    </source>
</reference>
<dbReference type="SUPFAM" id="SSF52540">
    <property type="entry name" value="P-loop containing nucleoside triphosphate hydrolases"/>
    <property type="match status" value="1"/>
</dbReference>
<name>A0A929FYI0_9PSEU</name>
<evidence type="ECO:0000259" key="2">
    <source>
        <dbReference type="PROSITE" id="PS50043"/>
    </source>
</evidence>
<keyword evidence="4" id="KW-1185">Reference proteome</keyword>
<dbReference type="PROSITE" id="PS50043">
    <property type="entry name" value="HTH_LUXR_2"/>
    <property type="match status" value="1"/>
</dbReference>
<dbReference type="GO" id="GO:0003677">
    <property type="term" value="F:DNA binding"/>
    <property type="evidence" value="ECO:0007669"/>
    <property type="project" value="UniProtKB-KW"/>
</dbReference>
<dbReference type="SMART" id="SM00421">
    <property type="entry name" value="HTH_LUXR"/>
    <property type="match status" value="1"/>
</dbReference>
<dbReference type="InterPro" id="IPR036388">
    <property type="entry name" value="WH-like_DNA-bd_sf"/>
</dbReference>
<dbReference type="Pfam" id="PF00196">
    <property type="entry name" value="GerE"/>
    <property type="match status" value="1"/>
</dbReference>
<proteinExistence type="predicted"/>
<evidence type="ECO:0000256" key="1">
    <source>
        <dbReference type="ARBA" id="ARBA00023125"/>
    </source>
</evidence>